<reference evidence="3" key="1">
    <citation type="submission" date="2023-06" db="EMBL/GenBank/DDBJ databases">
        <authorList>
            <person name="Delattre M."/>
        </authorList>
    </citation>
    <scope>NUCLEOTIDE SEQUENCE</scope>
    <source>
        <strain evidence="3">AF72</strain>
    </source>
</reference>
<dbReference type="Gene3D" id="4.10.530.10">
    <property type="entry name" value="Gamma-fibrinogen Carboxyl Terminal Fragment, domain 2"/>
    <property type="match status" value="1"/>
</dbReference>
<dbReference type="NCBIfam" id="NF040941">
    <property type="entry name" value="GGGWT_bact"/>
    <property type="match status" value="1"/>
</dbReference>
<dbReference type="PANTHER" id="PTHR19143:SF327">
    <property type="entry name" value="FI21813P1-RELATED"/>
    <property type="match status" value="1"/>
</dbReference>
<dbReference type="EMBL" id="CATQJA010002653">
    <property type="protein sequence ID" value="CAJ0578153.1"/>
    <property type="molecule type" value="Genomic_DNA"/>
</dbReference>
<dbReference type="InterPro" id="IPR050373">
    <property type="entry name" value="Fibrinogen_C-term_domain"/>
</dbReference>
<feature type="domain" description="Fibrinogen C-terminal" evidence="2">
    <location>
        <begin position="136"/>
        <end position="330"/>
    </location>
</feature>
<evidence type="ECO:0000256" key="1">
    <source>
        <dbReference type="SAM" id="SignalP"/>
    </source>
</evidence>
<dbReference type="GO" id="GO:0005615">
    <property type="term" value="C:extracellular space"/>
    <property type="evidence" value="ECO:0007669"/>
    <property type="project" value="TreeGrafter"/>
</dbReference>
<protein>
    <recommendedName>
        <fullName evidence="2">Fibrinogen C-terminal domain-containing protein</fullName>
    </recommendedName>
</protein>
<proteinExistence type="predicted"/>
<evidence type="ECO:0000313" key="4">
    <source>
        <dbReference type="Proteomes" id="UP001177023"/>
    </source>
</evidence>
<name>A0AA36D1L9_9BILA</name>
<organism evidence="3 4">
    <name type="scientific">Mesorhabditis spiculigera</name>
    <dbReference type="NCBI Taxonomy" id="96644"/>
    <lineage>
        <taxon>Eukaryota</taxon>
        <taxon>Metazoa</taxon>
        <taxon>Ecdysozoa</taxon>
        <taxon>Nematoda</taxon>
        <taxon>Chromadorea</taxon>
        <taxon>Rhabditida</taxon>
        <taxon>Rhabditina</taxon>
        <taxon>Rhabditomorpha</taxon>
        <taxon>Rhabditoidea</taxon>
        <taxon>Rhabditidae</taxon>
        <taxon>Mesorhabditinae</taxon>
        <taxon>Mesorhabditis</taxon>
    </lineage>
</organism>
<gene>
    <name evidence="3" type="ORF">MSPICULIGERA_LOCUS16414</name>
</gene>
<dbReference type="Pfam" id="PF00147">
    <property type="entry name" value="Fibrinogen_C"/>
    <property type="match status" value="1"/>
</dbReference>
<dbReference type="CDD" id="cd00037">
    <property type="entry name" value="CLECT"/>
    <property type="match status" value="1"/>
</dbReference>
<dbReference type="Gene3D" id="3.10.100.10">
    <property type="entry name" value="Mannose-Binding Protein A, subunit A"/>
    <property type="match status" value="1"/>
</dbReference>
<dbReference type="Gene3D" id="3.90.215.10">
    <property type="entry name" value="Gamma Fibrinogen, chain A, domain 1"/>
    <property type="match status" value="1"/>
</dbReference>
<feature type="signal peptide" evidence="1">
    <location>
        <begin position="1"/>
        <end position="15"/>
    </location>
</feature>
<feature type="chain" id="PRO_5041419853" description="Fibrinogen C-terminal domain-containing protein" evidence="1">
    <location>
        <begin position="16"/>
        <end position="395"/>
    </location>
</feature>
<dbReference type="InterPro" id="IPR016186">
    <property type="entry name" value="C-type_lectin-like/link_sf"/>
</dbReference>
<dbReference type="Proteomes" id="UP001177023">
    <property type="component" value="Unassembled WGS sequence"/>
</dbReference>
<evidence type="ECO:0000313" key="3">
    <source>
        <dbReference type="EMBL" id="CAJ0578153.1"/>
    </source>
</evidence>
<keyword evidence="4" id="KW-1185">Reference proteome</keyword>
<evidence type="ECO:0000259" key="2">
    <source>
        <dbReference type="PROSITE" id="PS51406"/>
    </source>
</evidence>
<keyword evidence="1" id="KW-0732">Signal</keyword>
<dbReference type="InterPro" id="IPR014716">
    <property type="entry name" value="Fibrinogen_a/b/g_C_1"/>
</dbReference>
<sequence>MFVLWPLLCLALVFGDDQSAIPCDSQFPYYSGEYCYSKLPGSSPVNDLWVCEGYHSLPAIVTNAFDNAFLAKLLNGNSTWLGMLWNGTHVLPAGPGDVINYARWGPGQPKGNGTIVMGPDGYWHVLAKDERYSPYFCQHKAIEDCQGWRLERFHEDSGVMTVKVGNGVRQVYCDMTTQDGGWTLLQSRVDAKEPFWNRKWADYKQGFGTADPASNYWLGNEAAHVMTNLGSDTELLVEMWNDRQPGSNRTTAYWWAGYTNFSIDAESTSYTLYAWQDWRDILGNASANWYDLTYSSGRPFSTIDRINDPQAKSVSDFHLGGWWLYYGAFCSLNGEYVPPISWGNGYGMFWLVEDPKWQKGEPYQYVINPAHSKMMFRRVVKNGRMLATNRIQRVY</sequence>
<dbReference type="AlphaFoldDB" id="A0AA36D1L9"/>
<dbReference type="SUPFAM" id="SSF56436">
    <property type="entry name" value="C-type lectin-like"/>
    <property type="match status" value="1"/>
</dbReference>
<feature type="non-terminal residue" evidence="3">
    <location>
        <position position="395"/>
    </location>
</feature>
<dbReference type="InterPro" id="IPR036056">
    <property type="entry name" value="Fibrinogen-like_C"/>
</dbReference>
<dbReference type="SMART" id="SM00186">
    <property type="entry name" value="FBG"/>
    <property type="match status" value="1"/>
</dbReference>
<dbReference type="PANTHER" id="PTHR19143">
    <property type="entry name" value="FIBRINOGEN/TENASCIN/ANGIOPOEITIN"/>
    <property type="match status" value="1"/>
</dbReference>
<dbReference type="InterPro" id="IPR002181">
    <property type="entry name" value="Fibrinogen_a/b/g_C_dom"/>
</dbReference>
<dbReference type="PROSITE" id="PS51406">
    <property type="entry name" value="FIBRINOGEN_C_2"/>
    <property type="match status" value="1"/>
</dbReference>
<accession>A0AA36D1L9</accession>
<dbReference type="InterPro" id="IPR016187">
    <property type="entry name" value="CTDL_fold"/>
</dbReference>
<comment type="caution">
    <text evidence="3">The sequence shown here is derived from an EMBL/GenBank/DDBJ whole genome shotgun (WGS) entry which is preliminary data.</text>
</comment>
<dbReference type="SUPFAM" id="SSF56496">
    <property type="entry name" value="Fibrinogen C-terminal domain-like"/>
    <property type="match status" value="1"/>
</dbReference>